<protein>
    <recommendedName>
        <fullName evidence="3 6">DNA replication complex GINS protein PSF1</fullName>
    </recommendedName>
</protein>
<dbReference type="PANTHER" id="PTHR12914">
    <property type="entry name" value="PARTNER OF SLD5"/>
    <property type="match status" value="1"/>
</dbReference>
<keyword evidence="5 6" id="KW-0539">Nucleus</keyword>
<comment type="function">
    <text evidence="6">Required for correct functioning of the GINS complex, a complex that plays an essential role in the initiation of DNA replication, and progression of DNA replication forks. GINS complex seems to bind preferentially to single-stranded DNA.</text>
</comment>
<gene>
    <name evidence="8" type="ORF">MSAN_02529900</name>
</gene>
<feature type="domain" description="GINS subunit" evidence="7">
    <location>
        <begin position="75"/>
        <end position="134"/>
    </location>
</feature>
<dbReference type="Pfam" id="PF05916">
    <property type="entry name" value="Sld5"/>
    <property type="match status" value="1"/>
</dbReference>
<dbReference type="GO" id="GO:1902983">
    <property type="term" value="P:DNA strand elongation involved in mitotic DNA replication"/>
    <property type="evidence" value="ECO:0007669"/>
    <property type="project" value="TreeGrafter"/>
</dbReference>
<dbReference type="CDD" id="cd11710">
    <property type="entry name" value="GINS_A_psf1"/>
    <property type="match status" value="1"/>
</dbReference>
<dbReference type="OrthoDB" id="10252587at2759"/>
<evidence type="ECO:0000259" key="7">
    <source>
        <dbReference type="Pfam" id="PF05916"/>
    </source>
</evidence>
<evidence type="ECO:0000256" key="2">
    <source>
        <dbReference type="ARBA" id="ARBA00006677"/>
    </source>
</evidence>
<evidence type="ECO:0000256" key="3">
    <source>
        <dbReference type="ARBA" id="ARBA00015143"/>
    </source>
</evidence>
<evidence type="ECO:0000313" key="9">
    <source>
        <dbReference type="Proteomes" id="UP000623467"/>
    </source>
</evidence>
<dbReference type="PANTHER" id="PTHR12914:SF2">
    <property type="entry name" value="DNA REPLICATION COMPLEX GINS PROTEIN PSF1"/>
    <property type="match status" value="1"/>
</dbReference>
<evidence type="ECO:0000256" key="5">
    <source>
        <dbReference type="ARBA" id="ARBA00023242"/>
    </source>
</evidence>
<evidence type="ECO:0000313" key="8">
    <source>
        <dbReference type="EMBL" id="KAF7324249.1"/>
    </source>
</evidence>
<keyword evidence="4 6" id="KW-0235">DNA replication</keyword>
<sequence length="204" mass="23302">MSFEDNYGQKAYDLILRAKLSLQMGKLLPYDGPLVRLVIQEQHDLNRKLRTMEAEGVTTSTHERWPALVILIRVVHQNKRCLLAYHSHRLGVIRTVYWEAGGAIAHVLALHRDDMSTDEVQYLHGFHDSVIQYRDALSPTNAMDLTMGVEDAPKESLLITVEAVIEPGPLYLESGLMDFKVGHRYVLLKHEVEHLILLGYLHEV</sequence>
<dbReference type="AlphaFoldDB" id="A0A8H6WT91"/>
<comment type="caution">
    <text evidence="8">The sequence shown here is derived from an EMBL/GenBank/DDBJ whole genome shotgun (WGS) entry which is preliminary data.</text>
</comment>
<name>A0A8H6WT91_9AGAR</name>
<dbReference type="InterPro" id="IPR021151">
    <property type="entry name" value="GINS_A"/>
</dbReference>
<comment type="similarity">
    <text evidence="2 6">Belongs to the GINS1/PSF1 family.</text>
</comment>
<evidence type="ECO:0000256" key="4">
    <source>
        <dbReference type="ARBA" id="ARBA00022705"/>
    </source>
</evidence>
<evidence type="ECO:0000256" key="1">
    <source>
        <dbReference type="ARBA" id="ARBA00004123"/>
    </source>
</evidence>
<dbReference type="GO" id="GO:0000811">
    <property type="term" value="C:GINS complex"/>
    <property type="evidence" value="ECO:0007669"/>
    <property type="project" value="UniProtKB-UniRule"/>
</dbReference>
<dbReference type="EMBL" id="JACAZH010000126">
    <property type="protein sequence ID" value="KAF7324249.1"/>
    <property type="molecule type" value="Genomic_DNA"/>
</dbReference>
<keyword evidence="9" id="KW-1185">Reference proteome</keyword>
<accession>A0A8H6WT91</accession>
<dbReference type="SUPFAM" id="SSF158573">
    <property type="entry name" value="GINS helical bundle-like"/>
    <property type="match status" value="1"/>
</dbReference>
<comment type="subunit">
    <text evidence="6">Component of the GINS complex.</text>
</comment>
<comment type="subcellular location">
    <subcellularLocation>
        <location evidence="1 6">Nucleus</location>
    </subcellularLocation>
</comment>
<dbReference type="Proteomes" id="UP000623467">
    <property type="component" value="Unassembled WGS sequence"/>
</dbReference>
<proteinExistence type="inferred from homology"/>
<dbReference type="Gene3D" id="1.20.58.1030">
    <property type="match status" value="1"/>
</dbReference>
<dbReference type="InterPro" id="IPR036224">
    <property type="entry name" value="GINS_bundle-like_dom_sf"/>
</dbReference>
<reference evidence="8" key="1">
    <citation type="submission" date="2020-05" db="EMBL/GenBank/DDBJ databases">
        <title>Mycena genomes resolve the evolution of fungal bioluminescence.</title>
        <authorList>
            <person name="Tsai I.J."/>
        </authorList>
    </citation>
    <scope>NUCLEOTIDE SEQUENCE</scope>
    <source>
        <strain evidence="8">160909Yilan</strain>
    </source>
</reference>
<dbReference type="InterPro" id="IPR005339">
    <property type="entry name" value="GINS_Psf1"/>
</dbReference>
<organism evidence="8 9">
    <name type="scientific">Mycena sanguinolenta</name>
    <dbReference type="NCBI Taxonomy" id="230812"/>
    <lineage>
        <taxon>Eukaryota</taxon>
        <taxon>Fungi</taxon>
        <taxon>Dikarya</taxon>
        <taxon>Basidiomycota</taxon>
        <taxon>Agaricomycotina</taxon>
        <taxon>Agaricomycetes</taxon>
        <taxon>Agaricomycetidae</taxon>
        <taxon>Agaricales</taxon>
        <taxon>Marasmiineae</taxon>
        <taxon>Mycenaceae</taxon>
        <taxon>Mycena</taxon>
    </lineage>
</organism>
<evidence type="ECO:0000256" key="6">
    <source>
        <dbReference type="RuleBase" id="RU368085"/>
    </source>
</evidence>